<keyword evidence="3" id="KW-1185">Reference proteome</keyword>
<dbReference type="EMBL" id="ML735001">
    <property type="protein sequence ID" value="KAB8202621.1"/>
    <property type="molecule type" value="Genomic_DNA"/>
</dbReference>
<dbReference type="VEuPathDB" id="FungiDB:BDV34DRAFT_147066"/>
<feature type="transmembrane region" description="Helical" evidence="1">
    <location>
        <begin position="43"/>
        <end position="60"/>
    </location>
</feature>
<evidence type="ECO:0000313" key="2">
    <source>
        <dbReference type="EMBL" id="KAB8202621.1"/>
    </source>
</evidence>
<evidence type="ECO:0000256" key="1">
    <source>
        <dbReference type="SAM" id="Phobius"/>
    </source>
</evidence>
<evidence type="ECO:0000313" key="3">
    <source>
        <dbReference type="Proteomes" id="UP000326532"/>
    </source>
</evidence>
<keyword evidence="1" id="KW-0812">Transmembrane</keyword>
<feature type="transmembrane region" description="Helical" evidence="1">
    <location>
        <begin position="66"/>
        <end position="85"/>
    </location>
</feature>
<organism evidence="2 3">
    <name type="scientific">Aspergillus parasiticus</name>
    <dbReference type="NCBI Taxonomy" id="5067"/>
    <lineage>
        <taxon>Eukaryota</taxon>
        <taxon>Fungi</taxon>
        <taxon>Dikarya</taxon>
        <taxon>Ascomycota</taxon>
        <taxon>Pezizomycotina</taxon>
        <taxon>Eurotiomycetes</taxon>
        <taxon>Eurotiomycetidae</taxon>
        <taxon>Eurotiales</taxon>
        <taxon>Aspergillaceae</taxon>
        <taxon>Aspergillus</taxon>
        <taxon>Aspergillus subgen. Circumdati</taxon>
    </lineage>
</organism>
<feature type="transmembrane region" description="Helical" evidence="1">
    <location>
        <begin position="12"/>
        <end position="31"/>
    </location>
</feature>
<sequence>MKWLQWEDFYIAFLSDTHFAFLYLIFFSLSIGTRPGFSSCSSFSISFFFFLSSFLSFPCVKFPTRVFNLSFFPPTLFLFFFLFLLNHYKPASKTLDGLEIRTMALSPGAQLLTKGTLEPILETIRPTLEKCVILHDCMRFVQCMQCPTSSEPSLKP</sequence>
<proteinExistence type="predicted"/>
<protein>
    <submittedName>
        <fullName evidence="2">Uncharacterized protein</fullName>
    </submittedName>
</protein>
<name>A0A5N6DBZ7_ASPPA</name>
<keyword evidence="1" id="KW-0472">Membrane</keyword>
<gene>
    <name evidence="2" type="ORF">BDV34DRAFT_147066</name>
</gene>
<dbReference type="AlphaFoldDB" id="A0A5N6DBZ7"/>
<accession>A0A5N6DBZ7</accession>
<reference evidence="2 3" key="1">
    <citation type="submission" date="2019-04" db="EMBL/GenBank/DDBJ databases">
        <title>Fungal friends and foes A comparative genomics study of 23 Aspergillus species from section Flavi.</title>
        <authorList>
            <consortium name="DOE Joint Genome Institute"/>
            <person name="Kjaerbolling I."/>
            <person name="Vesth T.C."/>
            <person name="Frisvad J.C."/>
            <person name="Nybo J.L."/>
            <person name="Theobald S."/>
            <person name="Kildgaard S."/>
            <person name="Petersen T.I."/>
            <person name="Kuo A."/>
            <person name="Sato A."/>
            <person name="Lyhne E.K."/>
            <person name="Kogle M.E."/>
            <person name="Wiebenga A."/>
            <person name="Kun R.S."/>
            <person name="Lubbers R.J."/>
            <person name="Makela M.R."/>
            <person name="Barry K."/>
            <person name="Chovatia M."/>
            <person name="Clum A."/>
            <person name="Daum C."/>
            <person name="Haridas S."/>
            <person name="He G."/>
            <person name="LaButti K."/>
            <person name="Lipzen A."/>
            <person name="Mondo S."/>
            <person name="Pangilinan J."/>
            <person name="Riley R."/>
            <person name="Salamov A."/>
            <person name="Simmons B.A."/>
            <person name="Magnuson J.K."/>
            <person name="Henrissat B."/>
            <person name="Mortensen U.H."/>
            <person name="Larsen T.O."/>
            <person name="De vries R.P."/>
            <person name="Grigoriev I.V."/>
            <person name="Machida M."/>
            <person name="Baker S.E."/>
            <person name="Andersen M.R."/>
        </authorList>
    </citation>
    <scope>NUCLEOTIDE SEQUENCE [LARGE SCALE GENOMIC DNA]</scope>
    <source>
        <strain evidence="2 3">CBS 117618</strain>
    </source>
</reference>
<keyword evidence="1" id="KW-1133">Transmembrane helix</keyword>
<dbReference type="Proteomes" id="UP000326532">
    <property type="component" value="Unassembled WGS sequence"/>
</dbReference>